<dbReference type="PANTHER" id="PTHR30302">
    <property type="entry name" value="HYDROGENASE 1 MATURATION PROTEASE"/>
    <property type="match status" value="1"/>
</dbReference>
<keyword evidence="1" id="KW-0378">Hydrolase</keyword>
<dbReference type="EMBL" id="CP113517">
    <property type="protein sequence ID" value="WAR45206.1"/>
    <property type="molecule type" value="Genomic_DNA"/>
</dbReference>
<dbReference type="PANTHER" id="PTHR30302:SF5">
    <property type="entry name" value="SLR1876 PROTEIN"/>
    <property type="match status" value="1"/>
</dbReference>
<dbReference type="CDD" id="cd06066">
    <property type="entry name" value="H2MP_NAD-link-bidir"/>
    <property type="match status" value="1"/>
</dbReference>
<gene>
    <name evidence="1" type="ORF">NM686_001465</name>
</gene>
<keyword evidence="2" id="KW-1185">Reference proteome</keyword>
<dbReference type="RefSeq" id="WP_255190175.1">
    <property type="nucleotide sequence ID" value="NZ_CP113517.1"/>
</dbReference>
<dbReference type="NCBIfam" id="TIGR00072">
    <property type="entry name" value="hydrog_prot"/>
    <property type="match status" value="1"/>
</dbReference>
<dbReference type="GO" id="GO:0006508">
    <property type="term" value="P:proteolysis"/>
    <property type="evidence" value="ECO:0007669"/>
    <property type="project" value="UniProtKB-KW"/>
</dbReference>
<dbReference type="InterPro" id="IPR000671">
    <property type="entry name" value="Peptidase_A31"/>
</dbReference>
<dbReference type="GO" id="GO:0008233">
    <property type="term" value="F:peptidase activity"/>
    <property type="evidence" value="ECO:0007669"/>
    <property type="project" value="UniProtKB-KW"/>
</dbReference>
<dbReference type="Gene3D" id="3.40.50.1450">
    <property type="entry name" value="HybD-like"/>
    <property type="match status" value="1"/>
</dbReference>
<sequence length="166" mass="18313">MIKPILLFGYGNLSRGDDAVGPLVLDYLERRVDAARIEFLTDFQLQIEHALDLQGRELVIFVDASVTGDDAFAFTRLKPCRDNSYTSHAMSPSALLQVFETVTGQTPPPSFLLSIKTESFELGEDLSASAAENLQHACDFAERLVAMPISDIIAGNRMLLESITEF</sequence>
<evidence type="ECO:0000313" key="2">
    <source>
        <dbReference type="Proteomes" id="UP001162780"/>
    </source>
</evidence>
<accession>A0ABY7GL20</accession>
<name>A0ABY7GL20_9GAMM</name>
<reference evidence="1" key="1">
    <citation type="submission" date="2022-11" db="EMBL/GenBank/DDBJ databases">
        <title>Methylomonas rapida sp. nov., Carotenoid-Producing Obligate Methanotrophs with High Growth Characteristics and Biotechnological Potential.</title>
        <authorList>
            <person name="Tikhonova E.N."/>
            <person name="Suleimanov R.Z."/>
            <person name="Miroshnikov K."/>
            <person name="Oshkin I.Y."/>
            <person name="Belova S.E."/>
            <person name="Danilova O.V."/>
            <person name="Ashikhmin A."/>
            <person name="Konopkin A."/>
            <person name="But S.Y."/>
            <person name="Khmelenina V.N."/>
            <person name="Kuznetsov N."/>
            <person name="Pimenov N.V."/>
            <person name="Dedysh S.N."/>
        </authorList>
    </citation>
    <scope>NUCLEOTIDE SEQUENCE</scope>
    <source>
        <strain evidence="1">MP1</strain>
    </source>
</reference>
<protein>
    <submittedName>
        <fullName evidence="1">Hydrogenase maturation protease</fullName>
    </submittedName>
</protein>
<organism evidence="1 2">
    <name type="scientific">Methylomonas rapida</name>
    <dbReference type="NCBI Taxonomy" id="2963939"/>
    <lineage>
        <taxon>Bacteria</taxon>
        <taxon>Pseudomonadati</taxon>
        <taxon>Pseudomonadota</taxon>
        <taxon>Gammaproteobacteria</taxon>
        <taxon>Methylococcales</taxon>
        <taxon>Methylococcaceae</taxon>
        <taxon>Methylomonas</taxon>
    </lineage>
</organism>
<dbReference type="Proteomes" id="UP001162780">
    <property type="component" value="Chromosome"/>
</dbReference>
<keyword evidence="1" id="KW-0645">Protease</keyword>
<evidence type="ECO:0000313" key="1">
    <source>
        <dbReference type="EMBL" id="WAR45206.1"/>
    </source>
</evidence>
<dbReference type="SUPFAM" id="SSF53163">
    <property type="entry name" value="HybD-like"/>
    <property type="match status" value="1"/>
</dbReference>
<dbReference type="InterPro" id="IPR023430">
    <property type="entry name" value="Pept_HybD-like_dom_sf"/>
</dbReference>
<proteinExistence type="predicted"/>